<proteinExistence type="predicted"/>
<name>Q98KN7_RHILO</name>
<dbReference type="AlphaFoldDB" id="Q98KN7"/>
<reference evidence="1 2" key="1">
    <citation type="journal article" date="2000" name="DNA Res.">
        <title>Complete genome structure of the nitrogen-fixing symbiotic bacterium Mesorhizobium loti.</title>
        <authorList>
            <person name="Kaneko T."/>
            <person name="Nakamura Y."/>
            <person name="Sato S."/>
            <person name="Asamizu E."/>
            <person name="Kato T."/>
            <person name="Sasamoto S."/>
            <person name="Watanabe A."/>
            <person name="Idesawa K."/>
            <person name="Ishikawa A."/>
            <person name="Kawashima K."/>
            <person name="Kimura T."/>
            <person name="Kishida Y."/>
            <person name="Kiyokawa C."/>
            <person name="Kohara M."/>
            <person name="Matsumoto M."/>
            <person name="Matsuno A."/>
            <person name="Mochizuki Y."/>
            <person name="Nakayama S."/>
            <person name="Nakazaki N."/>
            <person name="Shimpo S."/>
            <person name="Sugimoto M."/>
            <person name="Takeuchi C."/>
            <person name="Yamada M."/>
            <person name="Tabata S."/>
        </authorList>
    </citation>
    <scope>NUCLEOTIDE SEQUENCE [LARGE SCALE GENOMIC DNA]</scope>
    <source>
        <strain evidence="2">LMG 29417 / CECT 9101 / MAFF 303099</strain>
    </source>
</reference>
<dbReference type="HOGENOM" id="CLU_2587281_0_0_5"/>
<sequence length="80" mass="8990">MRTHQIPRRLGGKTLKARCVWRVSSHGRDRDDRANAAAFPAMRQQKHPKERLDAGLSIGHEDIQSLMGQILHAAARIADL</sequence>
<dbReference type="KEGG" id="mlo:msl1391"/>
<protein>
    <submittedName>
        <fullName evidence="1">Msl1391 protein</fullName>
    </submittedName>
</protein>
<dbReference type="EMBL" id="BA000012">
    <property type="protein sequence ID" value="BAB48777.1"/>
    <property type="molecule type" value="Genomic_DNA"/>
</dbReference>
<gene>
    <name evidence="1" type="ordered locus">msl1391</name>
</gene>
<dbReference type="Proteomes" id="UP000000552">
    <property type="component" value="Chromosome"/>
</dbReference>
<evidence type="ECO:0000313" key="1">
    <source>
        <dbReference type="EMBL" id="BAB48777.1"/>
    </source>
</evidence>
<accession>Q98KN7</accession>
<evidence type="ECO:0000313" key="2">
    <source>
        <dbReference type="Proteomes" id="UP000000552"/>
    </source>
</evidence>
<organism evidence="1 2">
    <name type="scientific">Mesorhizobium japonicum (strain LMG 29417 / CECT 9101 / MAFF 303099)</name>
    <name type="common">Mesorhizobium loti (strain MAFF 303099)</name>
    <dbReference type="NCBI Taxonomy" id="266835"/>
    <lineage>
        <taxon>Bacteria</taxon>
        <taxon>Pseudomonadati</taxon>
        <taxon>Pseudomonadota</taxon>
        <taxon>Alphaproteobacteria</taxon>
        <taxon>Hyphomicrobiales</taxon>
        <taxon>Phyllobacteriaceae</taxon>
        <taxon>Mesorhizobium</taxon>
    </lineage>
</organism>